<dbReference type="InterPro" id="IPR016024">
    <property type="entry name" value="ARM-type_fold"/>
</dbReference>
<comment type="subcellular location">
    <subcellularLocation>
        <location evidence="1">Vacuole membrane</location>
        <topology evidence="1">Lipid-anchor</topology>
    </subcellularLocation>
</comment>
<keyword evidence="3" id="KW-0926">Vacuole</keyword>
<evidence type="ECO:0000256" key="1">
    <source>
        <dbReference type="ARBA" id="ARBA00004592"/>
    </source>
</evidence>
<evidence type="ECO:0000256" key="6">
    <source>
        <dbReference type="ARBA" id="ARBA00023288"/>
    </source>
</evidence>
<proteinExistence type="inferred from homology"/>
<dbReference type="Proteomes" id="UP000037460">
    <property type="component" value="Unassembled WGS sequence"/>
</dbReference>
<dbReference type="InterPro" id="IPR011989">
    <property type="entry name" value="ARM-like"/>
</dbReference>
<feature type="repeat" description="ARM" evidence="8">
    <location>
        <begin position="74"/>
        <end position="117"/>
    </location>
</feature>
<dbReference type="PANTHER" id="PTHR47249">
    <property type="entry name" value="VACUOLAR PROTEIN 8"/>
    <property type="match status" value="1"/>
</dbReference>
<keyword evidence="5" id="KW-0472">Membrane</keyword>
<keyword evidence="4" id="KW-0677">Repeat</keyword>
<dbReference type="GO" id="GO:0005774">
    <property type="term" value="C:vacuolar membrane"/>
    <property type="evidence" value="ECO:0007669"/>
    <property type="project" value="UniProtKB-SubCell"/>
</dbReference>
<gene>
    <name evidence="9" type="ORF">Ctob_010793</name>
</gene>
<dbReference type="EMBL" id="JWZX01002049">
    <property type="protein sequence ID" value="KOO31290.1"/>
    <property type="molecule type" value="Genomic_DNA"/>
</dbReference>
<sequence>MEGGALALQAPTQAPPQAVYTVLSTPPTSTQVAAALKLSNVAAGASKGTHEHATRALWHLAAMDEIQAEIKEKGGLAPLIALLGDENEILCQQYAAAAIEALARDHHENQIALAKAGAIGPLVALLGSVNVKTQEHAVYTPTSDDL</sequence>
<comment type="similarity">
    <text evidence="2">Belongs to the beta-catenin family.</text>
</comment>
<evidence type="ECO:0000256" key="8">
    <source>
        <dbReference type="PROSITE-ProRule" id="PRU00259"/>
    </source>
</evidence>
<name>A0A0M0JXK1_9EUKA</name>
<evidence type="ECO:0000256" key="4">
    <source>
        <dbReference type="ARBA" id="ARBA00022737"/>
    </source>
</evidence>
<dbReference type="InterPro" id="IPR045156">
    <property type="entry name" value="Vac8"/>
</dbReference>
<dbReference type="GO" id="GO:0071562">
    <property type="term" value="P:nucleus-vacuole junction assembly"/>
    <property type="evidence" value="ECO:0007669"/>
    <property type="project" value="InterPro"/>
</dbReference>
<dbReference type="PANTHER" id="PTHR47249:SF1">
    <property type="entry name" value="VACUOLAR PROTEIN 8"/>
    <property type="match status" value="1"/>
</dbReference>
<evidence type="ECO:0000256" key="3">
    <source>
        <dbReference type="ARBA" id="ARBA00022554"/>
    </source>
</evidence>
<dbReference type="OrthoDB" id="409644at2759"/>
<evidence type="ECO:0000256" key="5">
    <source>
        <dbReference type="ARBA" id="ARBA00023136"/>
    </source>
</evidence>
<dbReference type="Gene3D" id="1.25.10.10">
    <property type="entry name" value="Leucine-rich Repeat Variant"/>
    <property type="match status" value="1"/>
</dbReference>
<keyword evidence="6" id="KW-0449">Lipoprotein</keyword>
<dbReference type="PROSITE" id="PS50176">
    <property type="entry name" value="ARM_REPEAT"/>
    <property type="match status" value="1"/>
</dbReference>
<evidence type="ECO:0000256" key="7">
    <source>
        <dbReference type="ARBA" id="ARBA00026209"/>
    </source>
</evidence>
<organism evidence="9 10">
    <name type="scientific">Chrysochromulina tobinii</name>
    <dbReference type="NCBI Taxonomy" id="1460289"/>
    <lineage>
        <taxon>Eukaryota</taxon>
        <taxon>Haptista</taxon>
        <taxon>Haptophyta</taxon>
        <taxon>Prymnesiophyceae</taxon>
        <taxon>Prymnesiales</taxon>
        <taxon>Chrysochromulinaceae</taxon>
        <taxon>Chrysochromulina</taxon>
    </lineage>
</organism>
<protein>
    <recommendedName>
        <fullName evidence="7">Vacuolar protein 8</fullName>
    </recommendedName>
</protein>
<dbReference type="Pfam" id="PF00514">
    <property type="entry name" value="Arm"/>
    <property type="match status" value="1"/>
</dbReference>
<keyword evidence="10" id="KW-1185">Reference proteome</keyword>
<dbReference type="GO" id="GO:0043495">
    <property type="term" value="F:protein-membrane adaptor activity"/>
    <property type="evidence" value="ECO:0007669"/>
    <property type="project" value="InterPro"/>
</dbReference>
<comment type="caution">
    <text evidence="9">The sequence shown here is derived from an EMBL/GenBank/DDBJ whole genome shotgun (WGS) entry which is preliminary data.</text>
</comment>
<dbReference type="AlphaFoldDB" id="A0A0M0JXK1"/>
<accession>A0A0M0JXK1</accession>
<dbReference type="InterPro" id="IPR000225">
    <property type="entry name" value="Armadillo"/>
</dbReference>
<dbReference type="SUPFAM" id="SSF48371">
    <property type="entry name" value="ARM repeat"/>
    <property type="match status" value="1"/>
</dbReference>
<evidence type="ECO:0000256" key="2">
    <source>
        <dbReference type="ARBA" id="ARBA00005462"/>
    </source>
</evidence>
<evidence type="ECO:0000313" key="10">
    <source>
        <dbReference type="Proteomes" id="UP000037460"/>
    </source>
</evidence>
<evidence type="ECO:0000313" key="9">
    <source>
        <dbReference type="EMBL" id="KOO31290.1"/>
    </source>
</evidence>
<reference evidence="10" key="1">
    <citation type="journal article" date="2015" name="PLoS Genet.">
        <title>Genome Sequence and Transcriptome Analyses of Chrysochromulina tobin: Metabolic Tools for Enhanced Algal Fitness in the Prominent Order Prymnesiales (Haptophyceae).</title>
        <authorList>
            <person name="Hovde B.T."/>
            <person name="Deodato C.R."/>
            <person name="Hunsperger H.M."/>
            <person name="Ryken S.A."/>
            <person name="Yost W."/>
            <person name="Jha R.K."/>
            <person name="Patterson J."/>
            <person name="Monnat R.J. Jr."/>
            <person name="Barlow S.B."/>
            <person name="Starkenburg S.R."/>
            <person name="Cattolico R.A."/>
        </authorList>
    </citation>
    <scope>NUCLEOTIDE SEQUENCE</scope>
    <source>
        <strain evidence="10">CCMP291</strain>
    </source>
</reference>